<dbReference type="CDD" id="cd24049">
    <property type="entry name" value="ASKHA_NBD_PilM"/>
    <property type="match status" value="1"/>
</dbReference>
<gene>
    <name evidence="2" type="primary">pilM</name>
    <name evidence="2" type="ORF">KC729_03385</name>
</gene>
<dbReference type="InterPro" id="IPR050696">
    <property type="entry name" value="FtsA/MreB"/>
</dbReference>
<dbReference type="PANTHER" id="PTHR32432:SF3">
    <property type="entry name" value="ETHANOLAMINE UTILIZATION PROTEIN EUTJ"/>
    <property type="match status" value="1"/>
</dbReference>
<dbReference type="GO" id="GO:0051301">
    <property type="term" value="P:cell division"/>
    <property type="evidence" value="ECO:0007669"/>
    <property type="project" value="InterPro"/>
</dbReference>
<evidence type="ECO:0000259" key="1">
    <source>
        <dbReference type="SMART" id="SM00842"/>
    </source>
</evidence>
<dbReference type="InterPro" id="IPR005883">
    <property type="entry name" value="PilM"/>
</dbReference>
<accession>A0A956LW48</accession>
<dbReference type="PANTHER" id="PTHR32432">
    <property type="entry name" value="CELL DIVISION PROTEIN FTSA-RELATED"/>
    <property type="match status" value="1"/>
</dbReference>
<dbReference type="AlphaFoldDB" id="A0A956LW48"/>
<protein>
    <submittedName>
        <fullName evidence="2">Type IV pilus assembly protein PilM</fullName>
    </submittedName>
</protein>
<dbReference type="EMBL" id="JAGQHR010000057">
    <property type="protein sequence ID" value="MCA9726699.1"/>
    <property type="molecule type" value="Genomic_DNA"/>
</dbReference>
<proteinExistence type="predicted"/>
<dbReference type="SMART" id="SM00842">
    <property type="entry name" value="FtsA"/>
    <property type="match status" value="1"/>
</dbReference>
<dbReference type="Gene3D" id="3.30.420.40">
    <property type="match status" value="2"/>
</dbReference>
<name>A0A956LW48_UNCEI</name>
<dbReference type="Gene3D" id="3.30.1490.300">
    <property type="match status" value="1"/>
</dbReference>
<dbReference type="Proteomes" id="UP000697710">
    <property type="component" value="Unassembled WGS sequence"/>
</dbReference>
<evidence type="ECO:0000313" key="2">
    <source>
        <dbReference type="EMBL" id="MCA9726699.1"/>
    </source>
</evidence>
<organism evidence="2 3">
    <name type="scientific">Eiseniibacteriota bacterium</name>
    <dbReference type="NCBI Taxonomy" id="2212470"/>
    <lineage>
        <taxon>Bacteria</taxon>
        <taxon>Candidatus Eiseniibacteriota</taxon>
    </lineage>
</organism>
<comment type="caution">
    <text evidence="2">The sequence shown here is derived from an EMBL/GenBank/DDBJ whole genome shotgun (WGS) entry which is preliminary data.</text>
</comment>
<reference evidence="2" key="1">
    <citation type="submission" date="2020-04" db="EMBL/GenBank/DDBJ databases">
        <authorList>
            <person name="Zhang T."/>
        </authorList>
    </citation>
    <scope>NUCLEOTIDE SEQUENCE</scope>
    <source>
        <strain evidence="2">HKST-UBA01</strain>
    </source>
</reference>
<dbReference type="InterPro" id="IPR043129">
    <property type="entry name" value="ATPase_NBD"/>
</dbReference>
<feature type="domain" description="SHS2" evidence="1">
    <location>
        <begin position="8"/>
        <end position="173"/>
    </location>
</feature>
<dbReference type="Pfam" id="PF11104">
    <property type="entry name" value="PilM_2"/>
    <property type="match status" value="1"/>
</dbReference>
<dbReference type="SUPFAM" id="SSF53067">
    <property type="entry name" value="Actin-like ATPase domain"/>
    <property type="match status" value="1"/>
</dbReference>
<evidence type="ECO:0000313" key="3">
    <source>
        <dbReference type="Proteomes" id="UP000697710"/>
    </source>
</evidence>
<reference evidence="2" key="2">
    <citation type="journal article" date="2021" name="Microbiome">
        <title>Successional dynamics and alternative stable states in a saline activated sludge microbial community over 9 years.</title>
        <authorList>
            <person name="Wang Y."/>
            <person name="Ye J."/>
            <person name="Ju F."/>
            <person name="Liu L."/>
            <person name="Boyd J.A."/>
            <person name="Deng Y."/>
            <person name="Parks D.H."/>
            <person name="Jiang X."/>
            <person name="Yin X."/>
            <person name="Woodcroft B.J."/>
            <person name="Tyson G.W."/>
            <person name="Hugenholtz P."/>
            <person name="Polz M.F."/>
            <person name="Zhang T."/>
        </authorList>
    </citation>
    <scope>NUCLEOTIDE SEQUENCE</scope>
    <source>
        <strain evidence="2">HKST-UBA01</strain>
    </source>
</reference>
<sequence>MLGRVKTAVGLDIGSSAIKIVEIEQRREGSRIVNYGVADLPPEAIVEGEIMDRQLVVETVQNLFESREVRPRHVNTGVSGRGVIVKKITMEKLPLSEAREAVHWEAEQHVPYDINDVALDFQILDTDVGPNQMQVLLVAAKRDLITAHADLVREAGLVPAVIDVNSFALQNAAESNYDFLKGEVIAMVNVGAELTNINLVQGGVPLYTQDLSLGGNNFVEALQKRYQVSREEALTALRSKDANSSLDVAPVVKTYCADLGVALERSLVYLKSNGDTDHIDRILISGGGARIRGLSELLGDKMKVPVELANPMKRIACAEGVFRPQETDDLGPQLAVGIGLALRKAHEK</sequence>
<dbReference type="NCBIfam" id="TIGR01175">
    <property type="entry name" value="pilM"/>
    <property type="match status" value="1"/>
</dbReference>
<dbReference type="InterPro" id="IPR003494">
    <property type="entry name" value="SHS2_FtsA"/>
</dbReference>
<dbReference type="PIRSF" id="PIRSF019169">
    <property type="entry name" value="PilM"/>
    <property type="match status" value="1"/>
</dbReference>